<dbReference type="InterPro" id="IPR035908">
    <property type="entry name" value="F0_ATP_A_sf"/>
</dbReference>
<proteinExistence type="inferred from homology"/>
<keyword evidence="8 11" id="KW-0406">Ion transport</keyword>
<feature type="transmembrane region" description="Helical" evidence="11">
    <location>
        <begin position="198"/>
        <end position="220"/>
    </location>
</feature>
<dbReference type="AlphaFoldDB" id="A0A938YCN8"/>
<reference evidence="13" key="1">
    <citation type="submission" date="2021-01" db="EMBL/GenBank/DDBJ databases">
        <title>YIM 132084 draft genome.</title>
        <authorList>
            <person name="An D."/>
        </authorList>
    </citation>
    <scope>NUCLEOTIDE SEQUENCE</scope>
    <source>
        <strain evidence="13">YIM 132084</strain>
    </source>
</reference>
<evidence type="ECO:0000256" key="8">
    <source>
        <dbReference type="ARBA" id="ARBA00023065"/>
    </source>
</evidence>
<feature type="transmembrane region" description="Helical" evidence="11">
    <location>
        <begin position="133"/>
        <end position="152"/>
    </location>
</feature>
<evidence type="ECO:0000256" key="7">
    <source>
        <dbReference type="ARBA" id="ARBA00022989"/>
    </source>
</evidence>
<evidence type="ECO:0000256" key="10">
    <source>
        <dbReference type="ARBA" id="ARBA00023310"/>
    </source>
</evidence>
<keyword evidence="7 11" id="KW-1133">Transmembrane helix</keyword>
<keyword evidence="11" id="KW-1003">Cell membrane</keyword>
<keyword evidence="5 11" id="KW-0812">Transmembrane</keyword>
<dbReference type="PANTHER" id="PTHR11410">
    <property type="entry name" value="ATP SYNTHASE SUBUNIT A"/>
    <property type="match status" value="1"/>
</dbReference>
<comment type="caution">
    <text evidence="13">The sequence shown here is derived from an EMBL/GenBank/DDBJ whole genome shotgun (WGS) entry which is preliminary data.</text>
</comment>
<evidence type="ECO:0000256" key="6">
    <source>
        <dbReference type="ARBA" id="ARBA00022781"/>
    </source>
</evidence>
<dbReference type="CDD" id="cd00310">
    <property type="entry name" value="ATP-synt_Fo_a_6"/>
    <property type="match status" value="1"/>
</dbReference>
<evidence type="ECO:0000256" key="2">
    <source>
        <dbReference type="ARBA" id="ARBA00006810"/>
    </source>
</evidence>
<evidence type="ECO:0000256" key="3">
    <source>
        <dbReference type="ARBA" id="ARBA00022448"/>
    </source>
</evidence>
<organism evidence="13 14">
    <name type="scientific">Nakamurella leprariae</name>
    <dbReference type="NCBI Taxonomy" id="2803911"/>
    <lineage>
        <taxon>Bacteria</taxon>
        <taxon>Bacillati</taxon>
        <taxon>Actinomycetota</taxon>
        <taxon>Actinomycetes</taxon>
        <taxon>Nakamurellales</taxon>
        <taxon>Nakamurellaceae</taxon>
        <taxon>Nakamurella</taxon>
    </lineage>
</organism>
<keyword evidence="3 11" id="KW-0813">Transport</keyword>
<dbReference type="Proteomes" id="UP000663792">
    <property type="component" value="Unassembled WGS sequence"/>
</dbReference>
<evidence type="ECO:0000313" key="14">
    <source>
        <dbReference type="Proteomes" id="UP000663792"/>
    </source>
</evidence>
<feature type="transmembrane region" description="Helical" evidence="11">
    <location>
        <begin position="101"/>
        <end position="121"/>
    </location>
</feature>
<dbReference type="PRINTS" id="PR00123">
    <property type="entry name" value="ATPASEA"/>
</dbReference>
<evidence type="ECO:0000256" key="1">
    <source>
        <dbReference type="ARBA" id="ARBA00004141"/>
    </source>
</evidence>
<dbReference type="EMBL" id="JAERWK010000001">
    <property type="protein sequence ID" value="MBM9465764.1"/>
    <property type="molecule type" value="Genomic_DNA"/>
</dbReference>
<dbReference type="PROSITE" id="PS00449">
    <property type="entry name" value="ATPASE_A"/>
    <property type="match status" value="1"/>
</dbReference>
<dbReference type="InterPro" id="IPR045083">
    <property type="entry name" value="ATP_synth_F0_asu_bact/mt"/>
</dbReference>
<feature type="transmembrane region" description="Helical" evidence="11">
    <location>
        <begin position="40"/>
        <end position="64"/>
    </location>
</feature>
<evidence type="ECO:0000256" key="12">
    <source>
        <dbReference type="RuleBase" id="RU000483"/>
    </source>
</evidence>
<evidence type="ECO:0000256" key="4">
    <source>
        <dbReference type="ARBA" id="ARBA00022547"/>
    </source>
</evidence>
<gene>
    <name evidence="11 13" type="primary">atpB</name>
    <name evidence="13" type="ORF">JL106_00550</name>
</gene>
<dbReference type="Gene3D" id="1.20.120.220">
    <property type="entry name" value="ATP synthase, F0 complex, subunit A"/>
    <property type="match status" value="1"/>
</dbReference>
<evidence type="ECO:0000256" key="9">
    <source>
        <dbReference type="ARBA" id="ARBA00023136"/>
    </source>
</evidence>
<name>A0A938YCN8_9ACTN</name>
<evidence type="ECO:0000256" key="5">
    <source>
        <dbReference type="ARBA" id="ARBA00022692"/>
    </source>
</evidence>
<keyword evidence="9 11" id="KW-0472">Membrane</keyword>
<dbReference type="RefSeq" id="WP_205258716.1">
    <property type="nucleotide sequence ID" value="NZ_JAERWK010000001.1"/>
</dbReference>
<dbReference type="HAMAP" id="MF_01393">
    <property type="entry name" value="ATP_synth_a_bact"/>
    <property type="match status" value="1"/>
</dbReference>
<dbReference type="GO" id="GO:0046933">
    <property type="term" value="F:proton-transporting ATP synthase activity, rotational mechanism"/>
    <property type="evidence" value="ECO:0007669"/>
    <property type="project" value="UniProtKB-UniRule"/>
</dbReference>
<evidence type="ECO:0000256" key="11">
    <source>
        <dbReference type="HAMAP-Rule" id="MF_01393"/>
    </source>
</evidence>
<protein>
    <recommendedName>
        <fullName evidence="11 12">ATP synthase subunit a</fullName>
    </recommendedName>
    <alternativeName>
        <fullName evidence="11">ATP synthase F0 sector subunit a</fullName>
    </alternativeName>
    <alternativeName>
        <fullName evidence="11">F-ATPase subunit 6</fullName>
    </alternativeName>
</protein>
<keyword evidence="6 11" id="KW-0375">Hydrogen ion transport</keyword>
<dbReference type="Pfam" id="PF00119">
    <property type="entry name" value="ATP-synt_A"/>
    <property type="match status" value="1"/>
</dbReference>
<keyword evidence="10 11" id="KW-0066">ATP synthesis</keyword>
<comment type="subcellular location">
    <subcellularLocation>
        <location evidence="11 12">Cell membrane</location>
        <topology evidence="11 12">Multi-pass membrane protein</topology>
    </subcellularLocation>
    <subcellularLocation>
        <location evidence="1">Membrane</location>
        <topology evidence="1">Multi-pass membrane protein</topology>
    </subcellularLocation>
</comment>
<dbReference type="InterPro" id="IPR000568">
    <property type="entry name" value="ATP_synth_F0_asu"/>
</dbReference>
<comment type="function">
    <text evidence="11 12">Key component of the proton channel; it plays a direct role in the translocation of protons across the membrane.</text>
</comment>
<accession>A0A938YCN8</accession>
<dbReference type="NCBIfam" id="TIGR01131">
    <property type="entry name" value="ATP_synt_6_or_A"/>
    <property type="match status" value="1"/>
</dbReference>
<keyword evidence="4 11" id="KW-0138">CF(0)</keyword>
<dbReference type="PANTHER" id="PTHR11410:SF0">
    <property type="entry name" value="ATP SYNTHASE SUBUNIT A"/>
    <property type="match status" value="1"/>
</dbReference>
<sequence length="272" mass="29576">MSLTLLAQGLLAAPEGEEEGFVAPTVEHSFFFDRIGDGTVIASVKAMVLLILGVIILCAFFLAASRKAAMKPGKLQFAGESLYGFIRNGIAIEILGKHGKAWAGFLATLFLFIFIQNIWGIVPVAQLPVTSHFAIPVLLALVVWVLYMYVGIRKHGFFGFFKMMCYIPGIPPAMHILLIPIEFLSNIVLRPFTLAVRLFANMFAGHMLITIAGFGAIYLWTSGGVTNFLLGILPAVGGIGLVFFELLICGLQAYVFTLLAAIYLESSLADEH</sequence>
<dbReference type="InterPro" id="IPR023011">
    <property type="entry name" value="ATP_synth_F0_asu_AS"/>
</dbReference>
<comment type="similarity">
    <text evidence="2 11 12">Belongs to the ATPase A chain family.</text>
</comment>
<evidence type="ECO:0000313" key="13">
    <source>
        <dbReference type="EMBL" id="MBM9465764.1"/>
    </source>
</evidence>
<dbReference type="GO" id="GO:0005886">
    <property type="term" value="C:plasma membrane"/>
    <property type="evidence" value="ECO:0007669"/>
    <property type="project" value="UniProtKB-SubCell"/>
</dbReference>
<feature type="transmembrane region" description="Helical" evidence="11">
    <location>
        <begin position="232"/>
        <end position="264"/>
    </location>
</feature>
<dbReference type="SUPFAM" id="SSF81336">
    <property type="entry name" value="F1F0 ATP synthase subunit A"/>
    <property type="match status" value="1"/>
</dbReference>
<keyword evidence="14" id="KW-1185">Reference proteome</keyword>
<dbReference type="GO" id="GO:0045259">
    <property type="term" value="C:proton-transporting ATP synthase complex"/>
    <property type="evidence" value="ECO:0007669"/>
    <property type="project" value="UniProtKB-KW"/>
</dbReference>